<keyword evidence="4" id="KW-1185">Reference proteome</keyword>
<dbReference type="PANTHER" id="PTHR42678">
    <property type="entry name" value="AMIDASE"/>
    <property type="match status" value="1"/>
</dbReference>
<organism evidence="3 4">
    <name type="scientific">Halorubrum saccharovorum DSM 1137</name>
    <dbReference type="NCBI Taxonomy" id="1227484"/>
    <lineage>
        <taxon>Archaea</taxon>
        <taxon>Methanobacteriati</taxon>
        <taxon>Methanobacteriota</taxon>
        <taxon>Stenosarchaea group</taxon>
        <taxon>Halobacteria</taxon>
        <taxon>Halobacteriales</taxon>
        <taxon>Haloferacaceae</taxon>
        <taxon>Halorubrum</taxon>
    </lineage>
</organism>
<dbReference type="PANTHER" id="PTHR42678:SF34">
    <property type="entry name" value="OS04G0183300 PROTEIN"/>
    <property type="match status" value="1"/>
</dbReference>
<dbReference type="PATRIC" id="fig|1227484.4.peg.411"/>
<evidence type="ECO:0000259" key="2">
    <source>
        <dbReference type="Pfam" id="PF01425"/>
    </source>
</evidence>
<comment type="caution">
    <text evidence="3">The sequence shown here is derived from an EMBL/GenBank/DDBJ whole genome shotgun (WGS) entry which is preliminary data.</text>
</comment>
<name>M0E6N8_9EURY</name>
<dbReference type="InterPro" id="IPR036928">
    <property type="entry name" value="AS_sf"/>
</dbReference>
<dbReference type="eggNOG" id="arCOG01717">
    <property type="taxonomic scope" value="Archaea"/>
</dbReference>
<accession>M0E6N8</accession>
<dbReference type="STRING" id="1227484.C471_02010"/>
<evidence type="ECO:0000256" key="1">
    <source>
        <dbReference type="SAM" id="MobiDB-lite"/>
    </source>
</evidence>
<proteinExistence type="predicted"/>
<protein>
    <submittedName>
        <fullName evidence="3">Amidase</fullName>
    </submittedName>
</protein>
<gene>
    <name evidence="3" type="ORF">C471_02010</name>
</gene>
<feature type="compositionally biased region" description="Acidic residues" evidence="1">
    <location>
        <begin position="21"/>
        <end position="30"/>
    </location>
</feature>
<sequence length="316" mass="35384">MVGYDPADSETAESVRRTPIDDEGSYTDYLNEDGLEGARIGVYRDWVGPDDDEEDPDTIADAKAVETVFNEALDDLREGGATVVDPVDPPSWDFINEANVSSGDEFNRDINSYLDSLDDQDQPDTLEDIVDSELFAPEICYIRSREEVDVDALDENVDYLYGLSRRDDLQEFVLQTMAEHDLDAIVYPTLKQTPPTLDTNESWGSNAQLTPALEFPSMTVPAGFTAESDLPVGIEFFAREYQEEVLFELGYAYEQVSSKRRSPESFGSVEPEVEEWTPDVIESWNESQHKNRTAKRLGCDEDPPDLRTIGDGSESG</sequence>
<dbReference type="Proteomes" id="UP000011514">
    <property type="component" value="Unassembled WGS sequence"/>
</dbReference>
<reference evidence="3 4" key="1">
    <citation type="journal article" date="2014" name="PLoS Genet.">
        <title>Phylogenetically driven sequencing of extremely halophilic archaea reveals strategies for static and dynamic osmo-response.</title>
        <authorList>
            <person name="Becker E.A."/>
            <person name="Seitzer P.M."/>
            <person name="Tritt A."/>
            <person name="Larsen D."/>
            <person name="Krusor M."/>
            <person name="Yao A.I."/>
            <person name="Wu D."/>
            <person name="Madern D."/>
            <person name="Eisen J.A."/>
            <person name="Darling A.E."/>
            <person name="Facciotti M.T."/>
        </authorList>
    </citation>
    <scope>NUCLEOTIDE SEQUENCE [LARGE SCALE GENOMIC DNA]</scope>
    <source>
        <strain evidence="3 4">DSM 1137</strain>
    </source>
</reference>
<dbReference type="EMBL" id="AOJE01000010">
    <property type="protein sequence ID" value="ELZ42728.1"/>
    <property type="molecule type" value="Genomic_DNA"/>
</dbReference>
<evidence type="ECO:0000313" key="4">
    <source>
        <dbReference type="Proteomes" id="UP000011514"/>
    </source>
</evidence>
<dbReference type="Pfam" id="PF01425">
    <property type="entry name" value="Amidase"/>
    <property type="match status" value="1"/>
</dbReference>
<feature type="domain" description="Amidase" evidence="2">
    <location>
        <begin position="1"/>
        <end position="246"/>
    </location>
</feature>
<dbReference type="Gene3D" id="3.90.1300.10">
    <property type="entry name" value="Amidase signature (AS) domain"/>
    <property type="match status" value="1"/>
</dbReference>
<dbReference type="InterPro" id="IPR023631">
    <property type="entry name" value="Amidase_dom"/>
</dbReference>
<evidence type="ECO:0000313" key="3">
    <source>
        <dbReference type="EMBL" id="ELZ42728.1"/>
    </source>
</evidence>
<feature type="region of interest" description="Disordered" evidence="1">
    <location>
        <begin position="1"/>
        <end position="30"/>
    </location>
</feature>
<feature type="region of interest" description="Disordered" evidence="1">
    <location>
        <begin position="260"/>
        <end position="316"/>
    </location>
</feature>
<dbReference type="AlphaFoldDB" id="M0E6N8"/>
<dbReference type="SUPFAM" id="SSF75304">
    <property type="entry name" value="Amidase signature (AS) enzymes"/>
    <property type="match status" value="1"/>
</dbReference>